<accession>A0A7S7NQ17</accession>
<proteinExistence type="predicted"/>
<protein>
    <submittedName>
        <fullName evidence="1">Histidine phosphatase family protein</fullName>
    </submittedName>
</protein>
<dbReference type="Pfam" id="PF00300">
    <property type="entry name" value="His_Phos_1"/>
    <property type="match status" value="1"/>
</dbReference>
<keyword evidence="2" id="KW-1185">Reference proteome</keyword>
<evidence type="ECO:0000313" key="2">
    <source>
        <dbReference type="Proteomes" id="UP000593892"/>
    </source>
</evidence>
<dbReference type="Proteomes" id="UP000593892">
    <property type="component" value="Chromosome"/>
</dbReference>
<name>A0A7S7NQ17_PALFE</name>
<dbReference type="EMBL" id="CP063849">
    <property type="protein sequence ID" value="QOY87693.1"/>
    <property type="molecule type" value="Genomic_DNA"/>
</dbReference>
<dbReference type="InterPro" id="IPR013078">
    <property type="entry name" value="His_Pase_superF_clade-1"/>
</dbReference>
<dbReference type="SUPFAM" id="SSF53254">
    <property type="entry name" value="Phosphoglycerate mutase-like"/>
    <property type="match status" value="1"/>
</dbReference>
<dbReference type="CDD" id="cd07067">
    <property type="entry name" value="HP_PGM_like"/>
    <property type="match status" value="1"/>
</dbReference>
<reference evidence="1 2" key="1">
    <citation type="submission" date="2020-10" db="EMBL/GenBank/DDBJ databases">
        <title>Complete genome sequence of Paludibaculum fermentans P105T, a facultatively anaerobic acidobacterium capable of dissimilatory Fe(III) reduction.</title>
        <authorList>
            <person name="Dedysh S.N."/>
            <person name="Beletsky A.V."/>
            <person name="Kulichevskaya I.S."/>
            <person name="Mardanov A.V."/>
            <person name="Ravin N.V."/>
        </authorList>
    </citation>
    <scope>NUCLEOTIDE SEQUENCE [LARGE SCALE GENOMIC DNA]</scope>
    <source>
        <strain evidence="1 2">P105</strain>
    </source>
</reference>
<dbReference type="SMART" id="SM00855">
    <property type="entry name" value="PGAM"/>
    <property type="match status" value="1"/>
</dbReference>
<dbReference type="RefSeq" id="WP_194449360.1">
    <property type="nucleotide sequence ID" value="NZ_CP063849.1"/>
</dbReference>
<evidence type="ECO:0000313" key="1">
    <source>
        <dbReference type="EMBL" id="QOY87693.1"/>
    </source>
</evidence>
<sequence length="159" mass="17354">MQIYILRHGIAEDPTAGQRDADRALTLDGRKKLQATLKRAFASGVAPTLILTSPYKRAMQTAEIAVKALNYTGDVLQTQALTPDADPLAAWEELRLHRDHAQILCASHEPLCGRLAAFLLGAPSLEIDYKKGALIRIDLVSAGPRPRGVLKWLLAPKLV</sequence>
<dbReference type="KEGG" id="pfer:IRI77_33920"/>
<gene>
    <name evidence="1" type="ORF">IRI77_33920</name>
</gene>
<dbReference type="InterPro" id="IPR029033">
    <property type="entry name" value="His_PPase_superfam"/>
</dbReference>
<organism evidence="1 2">
    <name type="scientific">Paludibaculum fermentans</name>
    <dbReference type="NCBI Taxonomy" id="1473598"/>
    <lineage>
        <taxon>Bacteria</taxon>
        <taxon>Pseudomonadati</taxon>
        <taxon>Acidobacteriota</taxon>
        <taxon>Terriglobia</taxon>
        <taxon>Bryobacterales</taxon>
        <taxon>Bryobacteraceae</taxon>
        <taxon>Paludibaculum</taxon>
    </lineage>
</organism>
<dbReference type="Gene3D" id="3.40.50.1240">
    <property type="entry name" value="Phosphoglycerate mutase-like"/>
    <property type="match status" value="1"/>
</dbReference>
<dbReference type="AlphaFoldDB" id="A0A7S7NQ17"/>